<dbReference type="GO" id="GO:0005737">
    <property type="term" value="C:cytoplasm"/>
    <property type="evidence" value="ECO:0007669"/>
    <property type="project" value="UniProtKB-SubCell"/>
</dbReference>
<keyword evidence="6 8" id="KW-0378">Hydrolase</keyword>
<evidence type="ECO:0000256" key="6">
    <source>
        <dbReference type="ARBA" id="ARBA00022801"/>
    </source>
</evidence>
<comment type="cofactor">
    <cofactor evidence="8">
        <name>Mg(2+)</name>
        <dbReference type="ChEBI" id="CHEBI:18420"/>
    </cofactor>
</comment>
<proteinExistence type="inferred from homology"/>
<dbReference type="SMART" id="SM00535">
    <property type="entry name" value="RIBOc"/>
    <property type="match status" value="1"/>
</dbReference>
<organism evidence="11 12">
    <name type="scientific">Alistipes indistinctus YIT 12060</name>
    <dbReference type="NCBI Taxonomy" id="742725"/>
    <lineage>
        <taxon>Bacteria</taxon>
        <taxon>Pseudomonadati</taxon>
        <taxon>Bacteroidota</taxon>
        <taxon>Bacteroidia</taxon>
        <taxon>Bacteroidales</taxon>
        <taxon>Rikenellaceae</taxon>
        <taxon>Alistipes</taxon>
    </lineage>
</organism>
<comment type="caution">
    <text evidence="11">The sequence shown here is derived from an EMBL/GenBank/DDBJ whole genome shotgun (WGS) entry which is preliminary data.</text>
</comment>
<dbReference type="SUPFAM" id="SSF69065">
    <property type="entry name" value="RNase III domain-like"/>
    <property type="match status" value="1"/>
</dbReference>
<keyword evidence="8" id="KW-0460">Magnesium</keyword>
<keyword evidence="4 8" id="KW-0540">Nuclease</keyword>
<evidence type="ECO:0000259" key="10">
    <source>
        <dbReference type="PROSITE" id="PS50142"/>
    </source>
</evidence>
<keyword evidence="12" id="KW-1185">Reference proteome</keyword>
<dbReference type="GO" id="GO:0008033">
    <property type="term" value="P:tRNA processing"/>
    <property type="evidence" value="ECO:0007669"/>
    <property type="project" value="UniProtKB-KW"/>
</dbReference>
<dbReference type="CDD" id="cd00593">
    <property type="entry name" value="RIBOc"/>
    <property type="match status" value="1"/>
</dbReference>
<dbReference type="AlphaFoldDB" id="G5H7P5"/>
<dbReference type="HOGENOM" id="CLU_000907_1_0_10"/>
<feature type="domain" description="RNase III" evidence="10">
    <location>
        <begin position="20"/>
        <end position="145"/>
    </location>
</feature>
<feature type="binding site" evidence="8">
    <location>
        <position position="134"/>
    </location>
    <ligand>
        <name>Mg(2+)</name>
        <dbReference type="ChEBI" id="CHEBI:18420"/>
    </ligand>
</feature>
<feature type="active site" evidence="8">
    <location>
        <position position="134"/>
    </location>
</feature>
<feature type="binding site" evidence="8">
    <location>
        <position position="131"/>
    </location>
    <ligand>
        <name>Mg(2+)</name>
        <dbReference type="ChEBI" id="CHEBI:18420"/>
    </ligand>
</feature>
<evidence type="ECO:0000256" key="8">
    <source>
        <dbReference type="HAMAP-Rule" id="MF_00104"/>
    </source>
</evidence>
<dbReference type="InterPro" id="IPR011907">
    <property type="entry name" value="RNase_III"/>
</dbReference>
<gene>
    <name evidence="8" type="primary">rnc</name>
    <name evidence="11" type="ORF">HMPREF9450_00698</name>
</gene>
<dbReference type="PANTHER" id="PTHR11207">
    <property type="entry name" value="RIBONUCLEASE III"/>
    <property type="match status" value="1"/>
</dbReference>
<dbReference type="GO" id="GO:0019843">
    <property type="term" value="F:rRNA binding"/>
    <property type="evidence" value="ECO:0007669"/>
    <property type="project" value="UniProtKB-KW"/>
</dbReference>
<dbReference type="GO" id="GO:0006364">
    <property type="term" value="P:rRNA processing"/>
    <property type="evidence" value="ECO:0007669"/>
    <property type="project" value="UniProtKB-UniRule"/>
</dbReference>
<evidence type="ECO:0000256" key="1">
    <source>
        <dbReference type="ARBA" id="ARBA00000109"/>
    </source>
</evidence>
<keyword evidence="8" id="KW-0698">rRNA processing</keyword>
<keyword evidence="8" id="KW-0819">tRNA processing</keyword>
<dbReference type="Gene3D" id="3.30.160.20">
    <property type="match status" value="1"/>
</dbReference>
<feature type="binding site" evidence="8">
    <location>
        <position position="62"/>
    </location>
    <ligand>
        <name>Mg(2+)</name>
        <dbReference type="ChEBI" id="CHEBI:18420"/>
    </ligand>
</feature>
<dbReference type="PATRIC" id="fig|742725.3.peg.752"/>
<dbReference type="InterPro" id="IPR036389">
    <property type="entry name" value="RNase_III_sf"/>
</dbReference>
<dbReference type="CDD" id="cd10845">
    <property type="entry name" value="DSRM_RNAse_III_family"/>
    <property type="match status" value="1"/>
</dbReference>
<dbReference type="SMART" id="SM00358">
    <property type="entry name" value="DSRM"/>
    <property type="match status" value="1"/>
</dbReference>
<dbReference type="GO" id="GO:0010468">
    <property type="term" value="P:regulation of gene expression"/>
    <property type="evidence" value="ECO:0007669"/>
    <property type="project" value="TreeGrafter"/>
</dbReference>
<keyword evidence="8" id="KW-0963">Cytoplasm</keyword>
<dbReference type="RefSeq" id="WP_009133504.1">
    <property type="nucleotide sequence ID" value="NZ_CP102250.1"/>
</dbReference>
<dbReference type="GO" id="GO:0046872">
    <property type="term" value="F:metal ion binding"/>
    <property type="evidence" value="ECO:0007669"/>
    <property type="project" value="UniProtKB-KW"/>
</dbReference>
<evidence type="ECO:0000313" key="12">
    <source>
        <dbReference type="Proteomes" id="UP000006008"/>
    </source>
</evidence>
<dbReference type="GO" id="GO:0006397">
    <property type="term" value="P:mRNA processing"/>
    <property type="evidence" value="ECO:0007669"/>
    <property type="project" value="UniProtKB-UniRule"/>
</dbReference>
<dbReference type="PROSITE" id="PS50142">
    <property type="entry name" value="RNASE_3_2"/>
    <property type="match status" value="1"/>
</dbReference>
<dbReference type="GeneID" id="92816292"/>
<dbReference type="PROSITE" id="PS50137">
    <property type="entry name" value="DS_RBD"/>
    <property type="match status" value="1"/>
</dbReference>
<evidence type="ECO:0000256" key="7">
    <source>
        <dbReference type="ARBA" id="ARBA00022884"/>
    </source>
</evidence>
<dbReference type="Gene3D" id="1.10.1520.10">
    <property type="entry name" value="Ribonuclease III domain"/>
    <property type="match status" value="1"/>
</dbReference>
<comment type="subcellular location">
    <subcellularLocation>
        <location evidence="8">Cytoplasm</location>
    </subcellularLocation>
</comment>
<dbReference type="GO" id="GO:0004525">
    <property type="term" value="F:ribonuclease III activity"/>
    <property type="evidence" value="ECO:0007669"/>
    <property type="project" value="UniProtKB-UniRule"/>
</dbReference>
<evidence type="ECO:0000256" key="4">
    <source>
        <dbReference type="ARBA" id="ARBA00022722"/>
    </source>
</evidence>
<dbReference type="STRING" id="742725.HMPREF9450_00698"/>
<keyword evidence="8" id="KW-0479">Metal-binding</keyword>
<dbReference type="GO" id="GO:0003725">
    <property type="term" value="F:double-stranded RNA binding"/>
    <property type="evidence" value="ECO:0007669"/>
    <property type="project" value="TreeGrafter"/>
</dbReference>
<comment type="similarity">
    <text evidence="2">Belongs to the ribonuclease III family.</text>
</comment>
<comment type="subunit">
    <text evidence="8">Homodimer.</text>
</comment>
<dbReference type="PROSITE" id="PS00517">
    <property type="entry name" value="RNASE_3_1"/>
    <property type="match status" value="1"/>
</dbReference>
<comment type="function">
    <text evidence="8">Digests double-stranded RNA. Involved in the processing of primary rRNA transcript to yield the immediate precursors to the large and small rRNAs (23S and 16S). Processes some mRNAs, and tRNAs when they are encoded in the rRNA operon. Processes pre-crRNA and tracrRNA of type II CRISPR loci if present in the organism.</text>
</comment>
<reference evidence="11 12" key="1">
    <citation type="submission" date="2011-08" db="EMBL/GenBank/DDBJ databases">
        <title>The Genome Sequence of Alistipes indistinctus YIT 12060.</title>
        <authorList>
            <consortium name="The Broad Institute Genome Sequencing Platform"/>
            <person name="Earl A."/>
            <person name="Ward D."/>
            <person name="Feldgarden M."/>
            <person name="Gevers D."/>
            <person name="Morotomi M."/>
            <person name="Young S.K."/>
            <person name="Zeng Q."/>
            <person name="Gargeya S."/>
            <person name="Fitzgerald M."/>
            <person name="Haas B."/>
            <person name="Abouelleil A."/>
            <person name="Alvarado L."/>
            <person name="Arachchi H.M."/>
            <person name="Berlin A."/>
            <person name="Brown A."/>
            <person name="Chapman S.B."/>
            <person name="Chen Z."/>
            <person name="Dunbar C."/>
            <person name="Freedman E."/>
            <person name="Gearin G."/>
            <person name="Gellesch M."/>
            <person name="Goldberg J."/>
            <person name="Griggs A."/>
            <person name="Gujja S."/>
            <person name="Heiman D."/>
            <person name="Howarth C."/>
            <person name="Larson L."/>
            <person name="Lui A."/>
            <person name="MacDonald P.J.P."/>
            <person name="Montmayeur A."/>
            <person name="Murphy C."/>
            <person name="Neiman D."/>
            <person name="Pearson M."/>
            <person name="Priest M."/>
            <person name="Roberts A."/>
            <person name="Saif S."/>
            <person name="Shea T."/>
            <person name="Shenoy N."/>
            <person name="Sisk P."/>
            <person name="Stolte C."/>
            <person name="Sykes S."/>
            <person name="Wortman J."/>
            <person name="Nusbaum C."/>
            <person name="Birren B."/>
        </authorList>
    </citation>
    <scope>NUCLEOTIDE SEQUENCE [LARGE SCALE GENOMIC DNA]</scope>
    <source>
        <strain evidence="11 12">YIT 12060</strain>
    </source>
</reference>
<feature type="active site" evidence="8">
    <location>
        <position position="66"/>
    </location>
</feature>
<dbReference type="NCBIfam" id="TIGR02191">
    <property type="entry name" value="RNaseIII"/>
    <property type="match status" value="1"/>
</dbReference>
<accession>G5H7P5</accession>
<keyword evidence="3 8" id="KW-0507">mRNA processing</keyword>
<dbReference type="PANTHER" id="PTHR11207:SF0">
    <property type="entry name" value="RIBONUCLEASE 3"/>
    <property type="match status" value="1"/>
</dbReference>
<dbReference type="EC" id="3.1.26.3" evidence="8"/>
<protein>
    <recommendedName>
        <fullName evidence="8">Ribonuclease 3</fullName>
        <ecNumber evidence="8">3.1.26.3</ecNumber>
    </recommendedName>
    <alternativeName>
        <fullName evidence="8">Ribonuclease III</fullName>
        <shortName evidence="8">RNase III</shortName>
    </alternativeName>
</protein>
<comment type="catalytic activity">
    <reaction evidence="1 8">
        <text>Endonucleolytic cleavage to 5'-phosphomonoester.</text>
        <dbReference type="EC" id="3.1.26.3"/>
    </reaction>
</comment>
<sequence>MAGSILLALKLRWSRDREYYKIVKHLFGFLPNNIELYKLALIHRSASLFLEDGTPINNERLEFLGDAVIEAIVSDCLFIEFPERDEGFLTQLRSKIVSRSTLNALGLRLGLDRHIIVQGGGNFAQKHLYGDALEAMVGAMYLDKGYEFVNRLFINEILRRYINLSSMTRTETDFKSRLIEWGQKNKRRITFSTVNGEAFTSQHPTFRSAVLLDGAEIGTGEGGSKKEAEQRAAMHAAERLRETAPEGAFGHIEIDIETI</sequence>
<keyword evidence="7 8" id="KW-0694">RNA-binding</keyword>
<keyword evidence="5 8" id="KW-0255">Endonuclease</keyword>
<dbReference type="InterPro" id="IPR000999">
    <property type="entry name" value="RNase_III_dom"/>
</dbReference>
<dbReference type="InterPro" id="IPR014720">
    <property type="entry name" value="dsRBD_dom"/>
</dbReference>
<dbReference type="eggNOG" id="COG0571">
    <property type="taxonomic scope" value="Bacteria"/>
</dbReference>
<dbReference type="SUPFAM" id="SSF54768">
    <property type="entry name" value="dsRNA-binding domain-like"/>
    <property type="match status" value="1"/>
</dbReference>
<evidence type="ECO:0000313" key="11">
    <source>
        <dbReference type="EMBL" id="EHB92494.1"/>
    </source>
</evidence>
<dbReference type="Proteomes" id="UP000006008">
    <property type="component" value="Unassembled WGS sequence"/>
</dbReference>
<dbReference type="HAMAP" id="MF_00104">
    <property type="entry name" value="RNase_III"/>
    <property type="match status" value="1"/>
</dbReference>
<dbReference type="EMBL" id="ADLD01000009">
    <property type="protein sequence ID" value="EHB92494.1"/>
    <property type="molecule type" value="Genomic_DNA"/>
</dbReference>
<evidence type="ECO:0000256" key="3">
    <source>
        <dbReference type="ARBA" id="ARBA00022664"/>
    </source>
</evidence>
<evidence type="ECO:0000256" key="5">
    <source>
        <dbReference type="ARBA" id="ARBA00022759"/>
    </source>
</evidence>
<dbReference type="Pfam" id="PF14622">
    <property type="entry name" value="Ribonucleas_3_3"/>
    <property type="match status" value="1"/>
</dbReference>
<evidence type="ECO:0000256" key="2">
    <source>
        <dbReference type="ARBA" id="ARBA00010183"/>
    </source>
</evidence>
<evidence type="ECO:0000259" key="9">
    <source>
        <dbReference type="PROSITE" id="PS50137"/>
    </source>
</evidence>
<name>G5H7P5_9BACT</name>
<feature type="domain" description="DRBM" evidence="9">
    <location>
        <begin position="173"/>
        <end position="242"/>
    </location>
</feature>
<dbReference type="Pfam" id="PF00035">
    <property type="entry name" value="dsrm"/>
    <property type="match status" value="1"/>
</dbReference>
<keyword evidence="8" id="KW-0699">rRNA-binding</keyword>